<evidence type="ECO:0000313" key="2">
    <source>
        <dbReference type="Proteomes" id="UP001055811"/>
    </source>
</evidence>
<dbReference type="Proteomes" id="UP001055811">
    <property type="component" value="Linkage Group LG04"/>
</dbReference>
<evidence type="ECO:0000313" key="1">
    <source>
        <dbReference type="EMBL" id="KAI3752789.1"/>
    </source>
</evidence>
<name>A0ACB9E1H6_CICIN</name>
<gene>
    <name evidence="1" type="ORF">L2E82_24826</name>
</gene>
<protein>
    <submittedName>
        <fullName evidence="1">Uncharacterized protein</fullName>
    </submittedName>
</protein>
<reference evidence="2" key="1">
    <citation type="journal article" date="2022" name="Mol. Ecol. Resour.">
        <title>The genomes of chicory, endive, great burdock and yacon provide insights into Asteraceae palaeo-polyploidization history and plant inulin production.</title>
        <authorList>
            <person name="Fan W."/>
            <person name="Wang S."/>
            <person name="Wang H."/>
            <person name="Wang A."/>
            <person name="Jiang F."/>
            <person name="Liu H."/>
            <person name="Zhao H."/>
            <person name="Xu D."/>
            <person name="Zhang Y."/>
        </authorList>
    </citation>
    <scope>NUCLEOTIDE SEQUENCE [LARGE SCALE GENOMIC DNA]</scope>
    <source>
        <strain evidence="2">cv. Punajuju</strain>
    </source>
</reference>
<reference evidence="1 2" key="2">
    <citation type="journal article" date="2022" name="Mol. Ecol. Resour.">
        <title>The genomes of chicory, endive, great burdock and yacon provide insights into Asteraceae paleo-polyploidization history and plant inulin production.</title>
        <authorList>
            <person name="Fan W."/>
            <person name="Wang S."/>
            <person name="Wang H."/>
            <person name="Wang A."/>
            <person name="Jiang F."/>
            <person name="Liu H."/>
            <person name="Zhao H."/>
            <person name="Xu D."/>
            <person name="Zhang Y."/>
        </authorList>
    </citation>
    <scope>NUCLEOTIDE SEQUENCE [LARGE SCALE GENOMIC DNA]</scope>
    <source>
        <strain evidence="2">cv. Punajuju</strain>
        <tissue evidence="1">Leaves</tissue>
    </source>
</reference>
<comment type="caution">
    <text evidence="1">The sequence shown here is derived from an EMBL/GenBank/DDBJ whole genome shotgun (WGS) entry which is preliminary data.</text>
</comment>
<sequence>MESPKFNCKVIWLQQSPSFCLHLIERDSNTKLPEGGPWSANGAVADPKNLPRGHHLCFSVSDFDSFVKTLKRWWLKTTRYLGFSILRGESCHGPVTAVTVASEFRTQQLAKKLMNLLEDISDKM</sequence>
<proteinExistence type="predicted"/>
<keyword evidence="2" id="KW-1185">Reference proteome</keyword>
<organism evidence="1 2">
    <name type="scientific">Cichorium intybus</name>
    <name type="common">Chicory</name>
    <dbReference type="NCBI Taxonomy" id="13427"/>
    <lineage>
        <taxon>Eukaryota</taxon>
        <taxon>Viridiplantae</taxon>
        <taxon>Streptophyta</taxon>
        <taxon>Embryophyta</taxon>
        <taxon>Tracheophyta</taxon>
        <taxon>Spermatophyta</taxon>
        <taxon>Magnoliopsida</taxon>
        <taxon>eudicotyledons</taxon>
        <taxon>Gunneridae</taxon>
        <taxon>Pentapetalae</taxon>
        <taxon>asterids</taxon>
        <taxon>campanulids</taxon>
        <taxon>Asterales</taxon>
        <taxon>Asteraceae</taxon>
        <taxon>Cichorioideae</taxon>
        <taxon>Cichorieae</taxon>
        <taxon>Cichoriinae</taxon>
        <taxon>Cichorium</taxon>
    </lineage>
</organism>
<accession>A0ACB9E1H6</accession>
<dbReference type="EMBL" id="CM042012">
    <property type="protein sequence ID" value="KAI3752789.1"/>
    <property type="molecule type" value="Genomic_DNA"/>
</dbReference>